<dbReference type="SUPFAM" id="SSF51419">
    <property type="entry name" value="PLP-binding barrel"/>
    <property type="match status" value="1"/>
</dbReference>
<dbReference type="EMBL" id="LAUZ02000023">
    <property type="protein sequence ID" value="KKF01371.1"/>
    <property type="molecule type" value="Genomic_DNA"/>
</dbReference>
<dbReference type="GO" id="GO:0003824">
    <property type="term" value="F:catalytic activity"/>
    <property type="evidence" value="ECO:0007669"/>
    <property type="project" value="InterPro"/>
</dbReference>
<keyword evidence="4" id="KW-1185">Reference proteome</keyword>
<evidence type="ECO:0000259" key="2">
    <source>
        <dbReference type="Pfam" id="PF02784"/>
    </source>
</evidence>
<evidence type="ECO:0000313" key="4">
    <source>
        <dbReference type="Proteomes" id="UP000034150"/>
    </source>
</evidence>
<evidence type="ECO:0000256" key="1">
    <source>
        <dbReference type="SAM" id="MobiDB-lite"/>
    </source>
</evidence>
<dbReference type="PATRIC" id="fig|1807.13.peg.2455"/>
<organism evidence="3 4">
    <name type="scientific">Mycolicibacterium obuense</name>
    <dbReference type="NCBI Taxonomy" id="1807"/>
    <lineage>
        <taxon>Bacteria</taxon>
        <taxon>Bacillati</taxon>
        <taxon>Actinomycetota</taxon>
        <taxon>Actinomycetes</taxon>
        <taxon>Mycobacteriales</taxon>
        <taxon>Mycobacteriaceae</taxon>
        <taxon>Mycolicibacterium</taxon>
    </lineage>
</organism>
<feature type="compositionally biased region" description="Basic residues" evidence="1">
    <location>
        <begin position="1"/>
        <end position="10"/>
    </location>
</feature>
<gene>
    <name evidence="3" type="ORF">WN67_14130</name>
</gene>
<dbReference type="InterPro" id="IPR029066">
    <property type="entry name" value="PLP-binding_barrel"/>
</dbReference>
<dbReference type="Pfam" id="PF02784">
    <property type="entry name" value="Orn_Arg_deC_N"/>
    <property type="match status" value="1"/>
</dbReference>
<feature type="domain" description="Orn/DAP/Arg decarboxylase 2 N-terminal" evidence="2">
    <location>
        <begin position="28"/>
        <end position="235"/>
    </location>
</feature>
<dbReference type="Proteomes" id="UP000034150">
    <property type="component" value="Unassembled WGS sequence"/>
</dbReference>
<reference evidence="3 4" key="1">
    <citation type="journal article" date="2015" name="Genome Announc.">
        <title>Draft Genome Sequence of Mycobacterium obuense Strain UC1, Isolated from Patient Sputum.</title>
        <authorList>
            <person name="Greninger A.L."/>
            <person name="Cunningham G."/>
            <person name="Hsu E.D."/>
            <person name="Yu J.M."/>
            <person name="Chiu C.Y."/>
            <person name="Miller S."/>
        </authorList>
    </citation>
    <scope>NUCLEOTIDE SEQUENCE [LARGE SCALE GENOMIC DNA]</scope>
    <source>
        <strain evidence="3 4">UC1</strain>
    </source>
</reference>
<dbReference type="Gene3D" id="3.20.20.10">
    <property type="entry name" value="Alanine racemase"/>
    <property type="match status" value="1"/>
</dbReference>
<comment type="caution">
    <text evidence="3">The sequence shown here is derived from an EMBL/GenBank/DDBJ whole genome shotgun (WGS) entry which is preliminary data.</text>
</comment>
<evidence type="ECO:0000313" key="3">
    <source>
        <dbReference type="EMBL" id="KKF01371.1"/>
    </source>
</evidence>
<proteinExistence type="predicted"/>
<accession>A0A0M2K2L1</accession>
<name>A0A0M2K2L1_9MYCO</name>
<dbReference type="AlphaFoldDB" id="A0A0M2K2L1"/>
<sequence>MVRYRRRCKAQGHNEKRQNASTREKVSVTNSALVYPGVCVRNHDVARWVRKNDVGVQVRASAELGAVISAGVHPARVIVHASGVSAADMVFCSASLGVGCIVVDTFETVDVLARALRARRHQTVLVDVVDGDSDDDTIAVVRAVLAQPRLNIVGLHTDIGTTPADFVSYPAAIGDLICRMSRIRQSEKWLLTRLALTGVVYTDDEYVAEVSRHSPAIEQSLDDACLTLGFPRPSVIVAASMPSTDMHAA</sequence>
<feature type="compositionally biased region" description="Basic and acidic residues" evidence="1">
    <location>
        <begin position="12"/>
        <end position="23"/>
    </location>
</feature>
<protein>
    <recommendedName>
        <fullName evidence="2">Orn/DAP/Arg decarboxylase 2 N-terminal domain-containing protein</fullName>
    </recommendedName>
</protein>
<dbReference type="InterPro" id="IPR022644">
    <property type="entry name" value="De-COase2_N"/>
</dbReference>
<feature type="region of interest" description="Disordered" evidence="1">
    <location>
        <begin position="1"/>
        <end position="23"/>
    </location>
</feature>